<dbReference type="Proteomes" id="UP001465331">
    <property type="component" value="Unassembled WGS sequence"/>
</dbReference>
<keyword evidence="1" id="KW-0472">Membrane</keyword>
<sequence>MTSIRRFSAALCAAAVLLQTSTPSAWAQETITPALGVHWSWGDKRPVALRLGAGLHLTDVRDGVHGTLGAPAGAGFHTAYVPLWSLPVTSAADIDGAVEAGGVLTADQKSRGSGAAVGAVLVLGGLAAIVLIAKNRFESQSSGSSRGDG</sequence>
<keyword evidence="1" id="KW-1133">Transmembrane helix</keyword>
<proteinExistence type="predicted"/>
<reference evidence="3 4" key="1">
    <citation type="submission" date="2024-06" db="EMBL/GenBank/DDBJ databases">
        <authorList>
            <person name="Li Z."/>
            <person name="Jiang Y."/>
        </authorList>
    </citation>
    <scope>NUCLEOTIDE SEQUENCE [LARGE SCALE GENOMIC DNA]</scope>
    <source>
        <strain evidence="3 4">HSW-8</strain>
    </source>
</reference>
<evidence type="ECO:0000313" key="3">
    <source>
        <dbReference type="EMBL" id="MES0873205.1"/>
    </source>
</evidence>
<keyword evidence="2" id="KW-0732">Signal</keyword>
<accession>A0ABV2A8X5</accession>
<protein>
    <submittedName>
        <fullName evidence="3">Uncharacterized protein</fullName>
    </submittedName>
</protein>
<feature type="transmembrane region" description="Helical" evidence="1">
    <location>
        <begin position="114"/>
        <end position="133"/>
    </location>
</feature>
<dbReference type="EMBL" id="JBEPIJ010000003">
    <property type="protein sequence ID" value="MES0873205.1"/>
    <property type="molecule type" value="Genomic_DNA"/>
</dbReference>
<feature type="chain" id="PRO_5045611425" evidence="2">
    <location>
        <begin position="28"/>
        <end position="149"/>
    </location>
</feature>
<evidence type="ECO:0000256" key="1">
    <source>
        <dbReference type="SAM" id="Phobius"/>
    </source>
</evidence>
<comment type="caution">
    <text evidence="3">The sequence shown here is derived from an EMBL/GenBank/DDBJ whole genome shotgun (WGS) entry which is preliminary data.</text>
</comment>
<keyword evidence="4" id="KW-1185">Reference proteome</keyword>
<organism evidence="3 4">
    <name type="scientific">Sinimarinibacterium thermocellulolyticum</name>
    <dbReference type="NCBI Taxonomy" id="3170016"/>
    <lineage>
        <taxon>Bacteria</taxon>
        <taxon>Pseudomonadati</taxon>
        <taxon>Pseudomonadota</taxon>
        <taxon>Gammaproteobacteria</taxon>
        <taxon>Nevskiales</taxon>
        <taxon>Nevskiaceae</taxon>
        <taxon>Sinimarinibacterium</taxon>
    </lineage>
</organism>
<evidence type="ECO:0000313" key="4">
    <source>
        <dbReference type="Proteomes" id="UP001465331"/>
    </source>
</evidence>
<feature type="signal peptide" evidence="2">
    <location>
        <begin position="1"/>
        <end position="27"/>
    </location>
</feature>
<keyword evidence="1" id="KW-0812">Transmembrane</keyword>
<name>A0ABV2A8X5_9GAMM</name>
<gene>
    <name evidence="3" type="ORF">ABSH63_04140</name>
</gene>
<evidence type="ECO:0000256" key="2">
    <source>
        <dbReference type="SAM" id="SignalP"/>
    </source>
</evidence>
<dbReference type="RefSeq" id="WP_352887688.1">
    <property type="nucleotide sequence ID" value="NZ_JBEPIJ010000003.1"/>
</dbReference>